<accession>A0A811SM81</accession>
<dbReference type="InterPro" id="IPR036965">
    <property type="entry name" value="Terpene_synth_N_sf"/>
</dbReference>
<keyword evidence="6" id="KW-1185">Reference proteome</keyword>
<evidence type="ECO:0000313" key="5">
    <source>
        <dbReference type="EMBL" id="CAD6344011.1"/>
    </source>
</evidence>
<keyword evidence="3" id="KW-0460">Magnesium</keyword>
<evidence type="ECO:0000256" key="1">
    <source>
        <dbReference type="ARBA" id="ARBA00001946"/>
    </source>
</evidence>
<dbReference type="Gene3D" id="1.50.10.130">
    <property type="entry name" value="Terpene synthase, N-terminal domain"/>
    <property type="match status" value="1"/>
</dbReference>
<evidence type="ECO:0000256" key="2">
    <source>
        <dbReference type="ARBA" id="ARBA00022723"/>
    </source>
</evidence>
<dbReference type="OrthoDB" id="2343925at2759"/>
<name>A0A811SM81_9POAL</name>
<reference evidence="5" key="1">
    <citation type="submission" date="2020-10" db="EMBL/GenBank/DDBJ databases">
        <authorList>
            <person name="Han B."/>
            <person name="Lu T."/>
            <person name="Zhao Q."/>
            <person name="Huang X."/>
            <person name="Zhao Y."/>
        </authorList>
    </citation>
    <scope>NUCLEOTIDE SEQUENCE</scope>
</reference>
<evidence type="ECO:0000313" key="6">
    <source>
        <dbReference type="Proteomes" id="UP000604825"/>
    </source>
</evidence>
<dbReference type="SUPFAM" id="SSF48239">
    <property type="entry name" value="Terpenoid cyclases/Protein prenyltransferases"/>
    <property type="match status" value="2"/>
</dbReference>
<dbReference type="GO" id="GO:0010333">
    <property type="term" value="F:terpene synthase activity"/>
    <property type="evidence" value="ECO:0007669"/>
    <property type="project" value="InterPro"/>
</dbReference>
<dbReference type="Proteomes" id="UP000604825">
    <property type="component" value="Unassembled WGS sequence"/>
</dbReference>
<dbReference type="FunFam" id="1.50.10.130:FF:000002">
    <property type="entry name" value="Ent-copalyl diphosphate synthase, chloroplastic"/>
    <property type="match status" value="1"/>
</dbReference>
<dbReference type="EMBL" id="CAJGYO010000868">
    <property type="protein sequence ID" value="CAD6344011.1"/>
    <property type="molecule type" value="Genomic_DNA"/>
</dbReference>
<gene>
    <name evidence="5" type="ORF">NCGR_LOCUS68109</name>
</gene>
<dbReference type="GO" id="GO:0000287">
    <property type="term" value="F:magnesium ion binding"/>
    <property type="evidence" value="ECO:0007669"/>
    <property type="project" value="TreeGrafter"/>
</dbReference>
<comment type="cofactor">
    <cofactor evidence="1">
        <name>Mg(2+)</name>
        <dbReference type="ChEBI" id="CHEBI:18420"/>
    </cofactor>
</comment>
<dbReference type="GO" id="GO:0009507">
    <property type="term" value="C:chloroplast"/>
    <property type="evidence" value="ECO:0007669"/>
    <property type="project" value="TreeGrafter"/>
</dbReference>
<protein>
    <recommendedName>
        <fullName evidence="4">Terpene synthase N-terminal domain-containing protein</fullName>
    </recommendedName>
</protein>
<dbReference type="InterPro" id="IPR050148">
    <property type="entry name" value="Terpene_synthase-like"/>
</dbReference>
<sequence>MAQLVWSTATQPHVGFLWRGAEGRRLPFRHLNARRPRLGCLMEPIKVEALKAVSRDGLLPDTTRDGLLPDTRHKDKQSGVPEMINAIRAGLRSMGESLNGDDAPQFPSCIDWIARNQLPDGSWGDDMFFLVQDRIINTLACIIALKSWDVHDYAFKKGVSFISENMWRVTKDDENWTLSGFEIIFPMLIEKAKDLGINIPLDDPTLEAIYAKRELKLTKVPREAVHAVPTTFLLSLEGMPGLDWKMLRKLQCPDGSFMSSPAPTAYALMQTGDPKCFEFLDRLVGKYNGSVPFVYPIEMFERLWIVDRLERLGISRYFKSEIEDYLEYVYRLVIYEGLPVKDIDDTAMGFRLLRLHGYPASPCAFKRFENDGQFVCYPRQSNQSVSAMYNLYRASDQASFPGDGHVLGRARSYSRAFLRERRASDQLNDKWIISEGLPGEVMYGLDFPWEASLPRIETRMYLEQYGGSDDVWIGKVLYRMNLISNDAYLKAAKADFSNFQRLCRLEWLSLKRWCDENNLEMYGVTPQSALRSYFLAAASIFEPGRAAERLGWARARVLAEAISGCLLMSSNTHDDRTVTAEWLIDEFVNSDDEKPASGGGKKNSQVTSSLAYALRDLIDIHASDDASVADCLRGAWKEWFMAWTKTEREGPRSADTALLLVRTVEICSGRHHSTEQDLKLLPDYSKLEQLTRSICCRLATEAPALRMSAQSSIFPEPDLGTIIQFGNHASSLYCMMFDNYCIAYRIKRWMINQTGENMDKIDELDRNVGFEMQELAQCVFQSCSSINRVTRQTFLHVTKRYYYVALCSPETIEHHISKVIFEDVV</sequence>
<dbReference type="Gene3D" id="1.10.600.10">
    <property type="entry name" value="Farnesyl Diphosphate Synthase"/>
    <property type="match status" value="1"/>
</dbReference>
<dbReference type="Gene3D" id="1.50.10.160">
    <property type="match status" value="1"/>
</dbReference>
<dbReference type="InterPro" id="IPR001906">
    <property type="entry name" value="Terpene_synth_N"/>
</dbReference>
<dbReference type="Pfam" id="PF01397">
    <property type="entry name" value="Terpene_synth"/>
    <property type="match status" value="1"/>
</dbReference>
<comment type="caution">
    <text evidence="5">The sequence shown here is derived from an EMBL/GenBank/DDBJ whole genome shotgun (WGS) entry which is preliminary data.</text>
</comment>
<evidence type="ECO:0000256" key="3">
    <source>
        <dbReference type="ARBA" id="ARBA00022842"/>
    </source>
</evidence>
<dbReference type="GO" id="GO:0009686">
    <property type="term" value="P:gibberellin biosynthetic process"/>
    <property type="evidence" value="ECO:0007669"/>
    <property type="project" value="TreeGrafter"/>
</dbReference>
<dbReference type="PANTHER" id="PTHR31739:SF4">
    <property type="entry name" value="ENT-COPALYL DIPHOSPHATE SYNTHASE, CHLOROPLASTIC"/>
    <property type="match status" value="1"/>
</dbReference>
<dbReference type="InterPro" id="IPR008949">
    <property type="entry name" value="Isoprenoid_synthase_dom_sf"/>
</dbReference>
<feature type="domain" description="Terpene synthase N-terminal" evidence="4">
    <location>
        <begin position="243"/>
        <end position="429"/>
    </location>
</feature>
<dbReference type="SFLD" id="SFLDG01014">
    <property type="entry name" value="Terpene_Cyclase_Like_1_N-term"/>
    <property type="match status" value="1"/>
</dbReference>
<organism evidence="5 6">
    <name type="scientific">Miscanthus lutarioriparius</name>
    <dbReference type="NCBI Taxonomy" id="422564"/>
    <lineage>
        <taxon>Eukaryota</taxon>
        <taxon>Viridiplantae</taxon>
        <taxon>Streptophyta</taxon>
        <taxon>Embryophyta</taxon>
        <taxon>Tracheophyta</taxon>
        <taxon>Spermatophyta</taxon>
        <taxon>Magnoliopsida</taxon>
        <taxon>Liliopsida</taxon>
        <taxon>Poales</taxon>
        <taxon>Poaceae</taxon>
        <taxon>PACMAD clade</taxon>
        <taxon>Panicoideae</taxon>
        <taxon>Andropogonodae</taxon>
        <taxon>Andropogoneae</taxon>
        <taxon>Saccharinae</taxon>
        <taxon>Miscanthus</taxon>
    </lineage>
</organism>
<proteinExistence type="predicted"/>
<evidence type="ECO:0000259" key="4">
    <source>
        <dbReference type="Pfam" id="PF01397"/>
    </source>
</evidence>
<dbReference type="SUPFAM" id="SSF48576">
    <property type="entry name" value="Terpenoid synthases"/>
    <property type="match status" value="1"/>
</dbReference>
<keyword evidence="2" id="KW-0479">Metal-binding</keyword>
<dbReference type="PANTHER" id="PTHR31739">
    <property type="entry name" value="ENT-COPALYL DIPHOSPHATE SYNTHASE, CHLOROPLASTIC"/>
    <property type="match status" value="1"/>
</dbReference>
<dbReference type="SFLD" id="SFLDG01605">
    <property type="entry name" value="Terpene_Cyclase_Like_1_N-term"/>
    <property type="match status" value="1"/>
</dbReference>
<dbReference type="AlphaFoldDB" id="A0A811SM81"/>
<dbReference type="InterPro" id="IPR008930">
    <property type="entry name" value="Terpenoid_cyclase/PrenylTrfase"/>
</dbReference>